<reference evidence="1 2" key="1">
    <citation type="journal article" date="2015" name="Genome Announc.">
        <title>Genome Sequence of Borrelia chilensis VA1, a South American Member of the Lyme Borreliosis Group.</title>
        <authorList>
            <person name="Huang W."/>
            <person name="Ojaimi C."/>
            <person name="Fallon J.T."/>
            <person name="Travisany D."/>
            <person name="Maass A."/>
            <person name="Ivanova L."/>
            <person name="Tomova A."/>
            <person name="Gonzalez-Acuna D."/>
            <person name="Godfrey H.P."/>
            <person name="Cabello F.C."/>
        </authorList>
    </citation>
    <scope>NUCLEOTIDE SEQUENCE [LARGE SCALE GENOMIC DNA]</scope>
    <source>
        <strain evidence="1 2">VA1</strain>
    </source>
</reference>
<evidence type="ECO:0000313" key="2">
    <source>
        <dbReference type="Proteomes" id="UP000030940"/>
    </source>
</evidence>
<dbReference type="PROSITE" id="PS51257">
    <property type="entry name" value="PROKAR_LIPOPROTEIN"/>
    <property type="match status" value="1"/>
</dbReference>
<accession>A0A0A7UWN8</accession>
<name>A0A0A7UWN8_9SPIR</name>
<dbReference type="EMBL" id="CP009910">
    <property type="protein sequence ID" value="AJA90614.1"/>
    <property type="molecule type" value="Genomic_DNA"/>
</dbReference>
<organism evidence="1 2">
    <name type="scientific">Borreliella chilensis</name>
    <dbReference type="NCBI Taxonomy" id="1245910"/>
    <lineage>
        <taxon>Bacteria</taxon>
        <taxon>Pseudomonadati</taxon>
        <taxon>Spirochaetota</taxon>
        <taxon>Spirochaetia</taxon>
        <taxon>Spirochaetales</taxon>
        <taxon>Borreliaceae</taxon>
        <taxon>Borreliella</taxon>
    </lineage>
</organism>
<keyword evidence="1" id="KW-0449">Lipoprotein</keyword>
<keyword evidence="2" id="KW-1185">Reference proteome</keyword>
<protein>
    <submittedName>
        <fullName evidence="1">Lipoprotein</fullName>
    </submittedName>
</protein>
<dbReference type="Proteomes" id="UP000030940">
    <property type="component" value="Chromosome"/>
</dbReference>
<dbReference type="AlphaFoldDB" id="A0A0A7UWN8"/>
<evidence type="ECO:0000313" key="1">
    <source>
        <dbReference type="EMBL" id="AJA90614.1"/>
    </source>
</evidence>
<dbReference type="KEGG" id="bchi:OY14_04210"/>
<proteinExistence type="predicted"/>
<dbReference type="HOGENOM" id="CLU_513574_0_0_12"/>
<sequence length="537" mass="62304">MKKINKLISILTTYISMLSCSLINDNNTTNLNTSEILLTQKIPLEGSLLKNPSNIEYRIPIANIQEILNNNDNYFLIKQTAAKIKISPQKLEEIKNYLNAYKNYLNSESEWTKFIDQSNINGNLIIKIDTAFEKKTNFNHTNSDNEKLTELIELQMHLEKEILNLIEQTFHNKNLGYIQLSYINSFFPQENINSITKEIINGEEYVAPHIIANQLLKIKDKKYFEQFMNFLKVENSIIKIIIEKQRFADLHNELYYSKQPKTAKRVRRSTVDYNNNQYDLIPKIIDPNTGIEITPEKLRSLLSNGDIILIKPKIDWTEFFYFWQHVGIFDEEKYEATKKIAFNGNDSFDIKSIITSNQIKFDTASTQGSGYEKLSTYVQSRILKIFSPITDKRTIQKAINFGRSRYIDNNFGYMIPLISSNLWTDSFNLEEIHNKTYCSLVVDRIYKIAGLNVSRNYEISGIITPGEINAAAYNFYMSYTITGILPSMLPKRLIKPTLKEKFIGYNKEIVDVIESKKSKEKIFGRACNITNFWCSGS</sequence>
<dbReference type="STRING" id="1245910.OY14_04210"/>
<gene>
    <name evidence="1" type="ORF">OY14_04210</name>
</gene>